<organism evidence="21 22">
    <name type="scientific">Rheinheimera aquimaris</name>
    <dbReference type="NCBI Taxonomy" id="412437"/>
    <lineage>
        <taxon>Bacteria</taxon>
        <taxon>Pseudomonadati</taxon>
        <taxon>Pseudomonadota</taxon>
        <taxon>Gammaproteobacteria</taxon>
        <taxon>Chromatiales</taxon>
        <taxon>Chromatiaceae</taxon>
        <taxon>Rheinheimera</taxon>
    </lineage>
</organism>
<dbReference type="InterPro" id="IPR039426">
    <property type="entry name" value="TonB-dep_rcpt-like"/>
</dbReference>
<evidence type="ECO:0000259" key="20">
    <source>
        <dbReference type="Pfam" id="PF07715"/>
    </source>
</evidence>
<evidence type="ECO:0000256" key="18">
    <source>
        <dbReference type="SAM" id="SignalP"/>
    </source>
</evidence>
<evidence type="ECO:0000256" key="12">
    <source>
        <dbReference type="ARBA" id="ARBA00023170"/>
    </source>
</evidence>
<comment type="similarity">
    <text evidence="2 14 17">Belongs to the TonB-dependent receptor family.</text>
</comment>
<dbReference type="InterPro" id="IPR010916">
    <property type="entry name" value="TonB_box_CS"/>
</dbReference>
<dbReference type="InterPro" id="IPR010105">
    <property type="entry name" value="TonB_sidphr_rcpt"/>
</dbReference>
<evidence type="ECO:0000256" key="4">
    <source>
        <dbReference type="ARBA" id="ARBA00022452"/>
    </source>
</evidence>
<dbReference type="PROSITE" id="PS01156">
    <property type="entry name" value="TONB_DEPENDENT_REC_2"/>
    <property type="match status" value="1"/>
</dbReference>
<keyword evidence="5" id="KW-0410">Iron transport</keyword>
<dbReference type="InterPro" id="IPR010917">
    <property type="entry name" value="TonB_rcpt_CS"/>
</dbReference>
<dbReference type="InterPro" id="IPR037066">
    <property type="entry name" value="Plug_dom_sf"/>
</dbReference>
<evidence type="ECO:0000259" key="19">
    <source>
        <dbReference type="Pfam" id="PF00593"/>
    </source>
</evidence>
<feature type="domain" description="TonB-dependent receptor plug" evidence="20">
    <location>
        <begin position="61"/>
        <end position="161"/>
    </location>
</feature>
<gene>
    <name evidence="21" type="primary">fhuE</name>
    <name evidence="21" type="ORF">GCM10009098_10980</name>
</gene>
<feature type="signal peptide" evidence="18">
    <location>
        <begin position="1"/>
        <end position="25"/>
    </location>
</feature>
<evidence type="ECO:0000256" key="1">
    <source>
        <dbReference type="ARBA" id="ARBA00004571"/>
    </source>
</evidence>
<evidence type="ECO:0000256" key="7">
    <source>
        <dbReference type="ARBA" id="ARBA00022729"/>
    </source>
</evidence>
<feature type="domain" description="TonB-dependent receptor-like beta-barrel" evidence="19">
    <location>
        <begin position="247"/>
        <end position="682"/>
    </location>
</feature>
<dbReference type="Gene3D" id="2.40.170.20">
    <property type="entry name" value="TonB-dependent receptor, beta-barrel domain"/>
    <property type="match status" value="1"/>
</dbReference>
<dbReference type="PROSITE" id="PS00430">
    <property type="entry name" value="TONB_DEPENDENT_REC_1"/>
    <property type="match status" value="1"/>
</dbReference>
<keyword evidence="13 14" id="KW-0998">Cell outer membrane</keyword>
<keyword evidence="12 21" id="KW-0675">Receptor</keyword>
<dbReference type="Proteomes" id="UP001501169">
    <property type="component" value="Unassembled WGS sequence"/>
</dbReference>
<dbReference type="PROSITE" id="PS52016">
    <property type="entry name" value="TONB_DEPENDENT_REC_3"/>
    <property type="match status" value="1"/>
</dbReference>
<accession>A0ABN1DJH9</accession>
<keyword evidence="9" id="KW-0406">Ion transport</keyword>
<comment type="subcellular location">
    <subcellularLocation>
        <location evidence="1 14">Cell outer membrane</location>
        <topology evidence="1 14">Multi-pass membrane protein</topology>
    </subcellularLocation>
</comment>
<evidence type="ECO:0000256" key="8">
    <source>
        <dbReference type="ARBA" id="ARBA00023004"/>
    </source>
</evidence>
<keyword evidence="7 18" id="KW-0732">Signal</keyword>
<sequence length="711" mass="78143">MQLTMNKLKLALAVQLACLPAAAIAADTQNKDEKAVETITVRGQYTVNETIDTATGLGLTLLETPQSVSVMTAQRIQDLDISSIADAVTQTPGLTSKAFDSTRNTFSARGFDIDKFQLDGVPMAWSLAGDSGETITDVAIYERIEVVRGATGLLTGVGEPSASINLVRKHANARELTGYVNGGVGSWNRRYLTADATTPLTADGNVRARIVAKKELSDSFRDLAEEDKTVLYGVLDADLSDSMTLSLGSSYQDNNPTASTWGALPPVFSDDTPTNWDRSTTTAANWTRWDSTSKNHFVSLTQQFNNGWQLKVNLNHNKNTADTRLLYIYGAADKDTGEGLIAWPYNSEGFSKQTSVDIQLQGSYSLLGREHEFVVGALDSRQQSEVKTYAALVWPGTGNFYQWNGSVAEPAWAATPDQAVNLDTDQLGIYLATRFAVTEQVKLIAGGRYTEWQRQGLNYGAELDFGDDEFVPYVGLTYQVAENHMLYVSHTEIFTPQDAYDRNGNSLDPIIGSNQEIGVKSSYLDGALQTAFALFRIEQDNLAQADNDYNDPANNFFPSFAAKGAESKGFEVEVIGRVNESWNISAGYSQFTAEDRNGVDINANHPRKKLNLFSTYEFADMLAGLTVGGGLSWESESYSDVMTLPVSGLSYRVEQDSYVLTNLMARYEVNKQLSLQLNVHNLFDKTYYSGLTQQYNYGSPRNFSLGATWSF</sequence>
<keyword evidence="6 14" id="KW-0812">Transmembrane</keyword>
<name>A0ABN1DJH9_9GAMM</name>
<dbReference type="PANTHER" id="PTHR32552:SF74">
    <property type="entry name" value="HYDROXAMATE SIDEROPHORE RECEPTOR FHUE"/>
    <property type="match status" value="1"/>
</dbReference>
<evidence type="ECO:0000256" key="9">
    <source>
        <dbReference type="ARBA" id="ARBA00023065"/>
    </source>
</evidence>
<evidence type="ECO:0000256" key="17">
    <source>
        <dbReference type="RuleBase" id="RU003357"/>
    </source>
</evidence>
<reference evidence="21 22" key="1">
    <citation type="journal article" date="2019" name="Int. J. Syst. Evol. Microbiol.">
        <title>The Global Catalogue of Microorganisms (GCM) 10K type strain sequencing project: providing services to taxonomists for standard genome sequencing and annotation.</title>
        <authorList>
            <consortium name="The Broad Institute Genomics Platform"/>
            <consortium name="The Broad Institute Genome Sequencing Center for Infectious Disease"/>
            <person name="Wu L."/>
            <person name="Ma J."/>
        </authorList>
    </citation>
    <scope>NUCLEOTIDE SEQUENCE [LARGE SCALE GENOMIC DNA]</scope>
    <source>
        <strain evidence="21 22">JCM 14331</strain>
    </source>
</reference>
<evidence type="ECO:0000256" key="2">
    <source>
        <dbReference type="ARBA" id="ARBA00009810"/>
    </source>
</evidence>
<evidence type="ECO:0000256" key="5">
    <source>
        <dbReference type="ARBA" id="ARBA00022496"/>
    </source>
</evidence>
<dbReference type="Gene3D" id="2.170.130.10">
    <property type="entry name" value="TonB-dependent receptor, plug domain"/>
    <property type="match status" value="1"/>
</dbReference>
<dbReference type="InterPro" id="IPR036942">
    <property type="entry name" value="Beta-barrel_TonB_sf"/>
</dbReference>
<evidence type="ECO:0000256" key="11">
    <source>
        <dbReference type="ARBA" id="ARBA00023136"/>
    </source>
</evidence>
<evidence type="ECO:0000313" key="22">
    <source>
        <dbReference type="Proteomes" id="UP001501169"/>
    </source>
</evidence>
<dbReference type="NCBIfam" id="TIGR01783">
    <property type="entry name" value="TonB-siderophor"/>
    <property type="match status" value="1"/>
</dbReference>
<feature type="chain" id="PRO_5047242571" evidence="18">
    <location>
        <begin position="26"/>
        <end position="711"/>
    </location>
</feature>
<dbReference type="Pfam" id="PF07715">
    <property type="entry name" value="Plug"/>
    <property type="match status" value="1"/>
</dbReference>
<evidence type="ECO:0000256" key="14">
    <source>
        <dbReference type="PROSITE-ProRule" id="PRU01360"/>
    </source>
</evidence>
<dbReference type="PANTHER" id="PTHR32552">
    <property type="entry name" value="FERRICHROME IRON RECEPTOR-RELATED"/>
    <property type="match status" value="1"/>
</dbReference>
<protein>
    <submittedName>
        <fullName evidence="21">Ferric-rhodotorulic acid/ferric-coprogen receptor FhuE</fullName>
    </submittedName>
</protein>
<evidence type="ECO:0000256" key="15">
    <source>
        <dbReference type="PROSITE-ProRule" id="PRU10143"/>
    </source>
</evidence>
<keyword evidence="8" id="KW-0408">Iron</keyword>
<comment type="caution">
    <text evidence="21">The sequence shown here is derived from an EMBL/GenBank/DDBJ whole genome shotgun (WGS) entry which is preliminary data.</text>
</comment>
<keyword evidence="3 14" id="KW-0813">Transport</keyword>
<dbReference type="SUPFAM" id="SSF56935">
    <property type="entry name" value="Porins"/>
    <property type="match status" value="1"/>
</dbReference>
<dbReference type="Pfam" id="PF00593">
    <property type="entry name" value="TonB_dep_Rec_b-barrel"/>
    <property type="match status" value="1"/>
</dbReference>
<evidence type="ECO:0000256" key="6">
    <source>
        <dbReference type="ARBA" id="ARBA00022692"/>
    </source>
</evidence>
<evidence type="ECO:0000256" key="13">
    <source>
        <dbReference type="ARBA" id="ARBA00023237"/>
    </source>
</evidence>
<evidence type="ECO:0000256" key="16">
    <source>
        <dbReference type="PROSITE-ProRule" id="PRU10144"/>
    </source>
</evidence>
<feature type="short sequence motif" description="TonB C-terminal box" evidence="16">
    <location>
        <begin position="694"/>
        <end position="711"/>
    </location>
</feature>
<evidence type="ECO:0000256" key="10">
    <source>
        <dbReference type="ARBA" id="ARBA00023077"/>
    </source>
</evidence>
<dbReference type="CDD" id="cd01347">
    <property type="entry name" value="ligand_gated_channel"/>
    <property type="match status" value="1"/>
</dbReference>
<feature type="short sequence motif" description="TonB box" evidence="15">
    <location>
        <begin position="38"/>
        <end position="44"/>
    </location>
</feature>
<keyword evidence="11 14" id="KW-0472">Membrane</keyword>
<evidence type="ECO:0000313" key="21">
    <source>
        <dbReference type="EMBL" id="GAA0545240.1"/>
    </source>
</evidence>
<dbReference type="InterPro" id="IPR012910">
    <property type="entry name" value="Plug_dom"/>
</dbReference>
<dbReference type="EMBL" id="BAAAEO010000002">
    <property type="protein sequence ID" value="GAA0545240.1"/>
    <property type="molecule type" value="Genomic_DNA"/>
</dbReference>
<keyword evidence="22" id="KW-1185">Reference proteome</keyword>
<dbReference type="InterPro" id="IPR000531">
    <property type="entry name" value="Beta-barrel_TonB"/>
</dbReference>
<keyword evidence="10 15" id="KW-0798">TonB box</keyword>
<evidence type="ECO:0000256" key="3">
    <source>
        <dbReference type="ARBA" id="ARBA00022448"/>
    </source>
</evidence>
<proteinExistence type="inferred from homology"/>
<keyword evidence="4 14" id="KW-1134">Transmembrane beta strand</keyword>